<keyword evidence="8" id="KW-1185">Reference proteome</keyword>
<evidence type="ECO:0000256" key="4">
    <source>
        <dbReference type="ARBA" id="ARBA00022840"/>
    </source>
</evidence>
<feature type="region of interest" description="Disordered" evidence="5">
    <location>
        <begin position="1"/>
        <end position="39"/>
    </location>
</feature>
<keyword evidence="7" id="KW-0723">Serine/threonine-protein kinase</keyword>
<dbReference type="GO" id="GO:0005524">
    <property type="term" value="F:ATP binding"/>
    <property type="evidence" value="ECO:0007669"/>
    <property type="project" value="UniProtKB-KW"/>
</dbReference>
<evidence type="ECO:0000256" key="2">
    <source>
        <dbReference type="ARBA" id="ARBA00022741"/>
    </source>
</evidence>
<dbReference type="AlphaFoldDB" id="A0A1G9C4S7"/>
<dbReference type="RefSeq" id="WP_236707450.1">
    <property type="nucleotide sequence ID" value="NZ_BCNX01000009.1"/>
</dbReference>
<sequence length="364" mass="39252">MTPTPVPSSEILGEEMTETPTGRHMEPQEESSRTAGAQLPGPTGIVLGLTLLAGAAVLGARYLKQPEKRGPHGASSASTIVLQDPNRTVLPHPAGFPRELSERYDRITFVGRGGLGQVFSAVRRDDGRPVAVKVPVAYDEATGKTFLKEMRFWEELAHPNIVQVYSVNILPVPYVEMEYLPQSLTDLDKPLLPKTAARIAAGILAGLAYAHKRGIVHRDIKPGNILLAEDLTPKIADWGMSTRPEETRENGTAGFTLAYAAPEQIAPEQFGRTGPATDIYLFGVVFYEMVTGKLPYASEGIAGITGAILNAQPAPPSDLDPALARFDEIILRCLAKTPTDRYQSAGEALDAIETVVRETGYGRA</sequence>
<dbReference type="STRING" id="2200.GCA_001571405_01892"/>
<evidence type="ECO:0000313" key="8">
    <source>
        <dbReference type="Proteomes" id="UP000326500"/>
    </source>
</evidence>
<gene>
    <name evidence="7" type="ORF">SAMN04488571_11262</name>
</gene>
<reference evidence="7 8" key="1">
    <citation type="submission" date="2016-10" db="EMBL/GenBank/DDBJ databases">
        <authorList>
            <person name="Varghese N."/>
            <person name="Submissions S."/>
        </authorList>
    </citation>
    <scope>NUCLEOTIDE SEQUENCE [LARGE SCALE GENOMIC DNA]</scope>
    <source>
        <strain evidence="7 8">DSM 2373</strain>
    </source>
</reference>
<accession>A0A1G9C4S7</accession>
<evidence type="ECO:0000256" key="5">
    <source>
        <dbReference type="SAM" id="MobiDB-lite"/>
    </source>
</evidence>
<dbReference type="Gene3D" id="3.30.200.20">
    <property type="entry name" value="Phosphorylase Kinase, domain 1"/>
    <property type="match status" value="1"/>
</dbReference>
<proteinExistence type="predicted"/>
<keyword evidence="3 7" id="KW-0418">Kinase</keyword>
<dbReference type="PANTHER" id="PTHR43289:SF6">
    <property type="entry name" value="SERINE_THREONINE-PROTEIN KINASE NEKL-3"/>
    <property type="match status" value="1"/>
</dbReference>
<evidence type="ECO:0000259" key="6">
    <source>
        <dbReference type="PROSITE" id="PS50011"/>
    </source>
</evidence>
<dbReference type="SMART" id="SM00220">
    <property type="entry name" value="S_TKc"/>
    <property type="match status" value="1"/>
</dbReference>
<keyword evidence="4" id="KW-0067">ATP-binding</keyword>
<feature type="domain" description="Protein kinase" evidence="6">
    <location>
        <begin position="104"/>
        <end position="356"/>
    </location>
</feature>
<evidence type="ECO:0000256" key="3">
    <source>
        <dbReference type="ARBA" id="ARBA00022777"/>
    </source>
</evidence>
<feature type="compositionally biased region" description="Basic and acidic residues" evidence="5">
    <location>
        <begin position="21"/>
        <end position="32"/>
    </location>
</feature>
<dbReference type="InterPro" id="IPR008271">
    <property type="entry name" value="Ser/Thr_kinase_AS"/>
</dbReference>
<dbReference type="CDD" id="cd14014">
    <property type="entry name" value="STKc_PknB_like"/>
    <property type="match status" value="1"/>
</dbReference>
<name>A0A1G9C4S7_9EURY</name>
<evidence type="ECO:0000313" key="7">
    <source>
        <dbReference type="EMBL" id="SDK46663.1"/>
    </source>
</evidence>
<dbReference type="Proteomes" id="UP000326500">
    <property type="component" value="Unassembled WGS sequence"/>
</dbReference>
<dbReference type="GO" id="GO:0004674">
    <property type="term" value="F:protein serine/threonine kinase activity"/>
    <property type="evidence" value="ECO:0007669"/>
    <property type="project" value="UniProtKB-KW"/>
</dbReference>
<keyword evidence="1" id="KW-0808">Transferase</keyword>
<dbReference type="InterPro" id="IPR011009">
    <property type="entry name" value="Kinase-like_dom_sf"/>
</dbReference>
<dbReference type="PROSITE" id="PS00108">
    <property type="entry name" value="PROTEIN_KINASE_ST"/>
    <property type="match status" value="1"/>
</dbReference>
<organism evidence="7 8">
    <name type="scientific">Methanoculleus thermophilus</name>
    <dbReference type="NCBI Taxonomy" id="2200"/>
    <lineage>
        <taxon>Archaea</taxon>
        <taxon>Methanobacteriati</taxon>
        <taxon>Methanobacteriota</taxon>
        <taxon>Stenosarchaea group</taxon>
        <taxon>Methanomicrobia</taxon>
        <taxon>Methanomicrobiales</taxon>
        <taxon>Methanomicrobiaceae</taxon>
        <taxon>Methanoculleus</taxon>
    </lineage>
</organism>
<dbReference type="SUPFAM" id="SSF56112">
    <property type="entry name" value="Protein kinase-like (PK-like)"/>
    <property type="match status" value="1"/>
</dbReference>
<dbReference type="InterPro" id="IPR000719">
    <property type="entry name" value="Prot_kinase_dom"/>
</dbReference>
<protein>
    <submittedName>
        <fullName evidence="7">Serine/threonine protein kinase</fullName>
    </submittedName>
</protein>
<keyword evidence="2" id="KW-0547">Nucleotide-binding</keyword>
<dbReference type="EMBL" id="FNFT01000012">
    <property type="protein sequence ID" value="SDK46663.1"/>
    <property type="molecule type" value="Genomic_DNA"/>
</dbReference>
<dbReference type="Pfam" id="PF00069">
    <property type="entry name" value="Pkinase"/>
    <property type="match status" value="1"/>
</dbReference>
<dbReference type="PANTHER" id="PTHR43289">
    <property type="entry name" value="MITOGEN-ACTIVATED PROTEIN KINASE KINASE KINASE 20-RELATED"/>
    <property type="match status" value="1"/>
</dbReference>
<dbReference type="PROSITE" id="PS50011">
    <property type="entry name" value="PROTEIN_KINASE_DOM"/>
    <property type="match status" value="1"/>
</dbReference>
<dbReference type="Gene3D" id="1.10.510.10">
    <property type="entry name" value="Transferase(Phosphotransferase) domain 1"/>
    <property type="match status" value="1"/>
</dbReference>
<evidence type="ECO:0000256" key="1">
    <source>
        <dbReference type="ARBA" id="ARBA00022679"/>
    </source>
</evidence>